<evidence type="ECO:0000256" key="5">
    <source>
        <dbReference type="PROSITE-ProRule" id="PRU00042"/>
    </source>
</evidence>
<feature type="compositionally biased region" description="Low complexity" evidence="6">
    <location>
        <begin position="127"/>
        <end position="159"/>
    </location>
</feature>
<feature type="compositionally biased region" description="Basic and acidic residues" evidence="6">
    <location>
        <begin position="169"/>
        <end position="181"/>
    </location>
</feature>
<dbReference type="Proteomes" id="UP000596742">
    <property type="component" value="Unassembled WGS sequence"/>
</dbReference>
<feature type="region of interest" description="Disordered" evidence="6">
    <location>
        <begin position="46"/>
        <end position="200"/>
    </location>
</feature>
<evidence type="ECO:0000259" key="7">
    <source>
        <dbReference type="PROSITE" id="PS50157"/>
    </source>
</evidence>
<dbReference type="OrthoDB" id="10054079at2759"/>
<dbReference type="AlphaFoldDB" id="A0A8B6F3K7"/>
<dbReference type="PANTHER" id="PTHR12522:SF4">
    <property type="entry name" value="ZINC FINGER PROTEIN ELBOW"/>
    <property type="match status" value="1"/>
</dbReference>
<name>A0A8B6F3K7_MYTGA</name>
<comment type="similarity">
    <text evidence="1">Belongs to the Elbow/Noc family.</text>
</comment>
<proteinExistence type="inferred from homology"/>
<keyword evidence="9" id="KW-1185">Reference proteome</keyword>
<gene>
    <name evidence="8" type="ORF">MGAL_10B014151</name>
</gene>
<reference evidence="8" key="1">
    <citation type="submission" date="2018-11" db="EMBL/GenBank/DDBJ databases">
        <authorList>
            <person name="Alioto T."/>
            <person name="Alioto T."/>
        </authorList>
    </citation>
    <scope>NUCLEOTIDE SEQUENCE</scope>
</reference>
<dbReference type="PANTHER" id="PTHR12522">
    <property type="entry name" value="ZINC-FINGER PROTEIN NOLZ1-RELATED"/>
    <property type="match status" value="1"/>
</dbReference>
<evidence type="ECO:0000256" key="2">
    <source>
        <dbReference type="ARBA" id="ARBA00022723"/>
    </source>
</evidence>
<dbReference type="Gene3D" id="3.30.160.60">
    <property type="entry name" value="Classic Zinc Finger"/>
    <property type="match status" value="1"/>
</dbReference>
<dbReference type="InterPro" id="IPR013087">
    <property type="entry name" value="Znf_C2H2_type"/>
</dbReference>
<dbReference type="GO" id="GO:0005634">
    <property type="term" value="C:nucleus"/>
    <property type="evidence" value="ECO:0007669"/>
    <property type="project" value="TreeGrafter"/>
</dbReference>
<keyword evidence="2" id="KW-0479">Metal-binding</keyword>
<evidence type="ECO:0000256" key="1">
    <source>
        <dbReference type="ARBA" id="ARBA00010144"/>
    </source>
</evidence>
<feature type="compositionally biased region" description="Basic and acidic residues" evidence="6">
    <location>
        <begin position="60"/>
        <end position="76"/>
    </location>
</feature>
<evidence type="ECO:0000313" key="8">
    <source>
        <dbReference type="EMBL" id="VDI43004.1"/>
    </source>
</evidence>
<sequence length="506" mass="53093">MYLFTENMLTSSSQYLHPEYLQPLPTTLDAKKSPLALLAQTCSSIGKDVSPSKSIIPSISKKDTEKDKSSSPEVKRPVSNNNGSSRVVKSPVIDTSDKPGFRTVSNKVDIPALIPSSPGQSSEKSKTPSSSSPVRSSESATSNSTISHSITSLSVSSTSPNNLKSKRCSSRDGESKSDLNHRTMSRLSPELSTSCTTSLKPQMNPSISSFHGLNTYPSSYPGFPFLPPGSALDQAALHGYSASLAAHAGLGLGSASAAAMVAAQNSALKQQQAAAAAALSPYVSYTRVRTPSGATTLVPVCRDPYCNNCQLTVQNSHLSSTCNAPGCAQCAHEKSLQNLSSLGFPGMMPSSLPPGFHSSFGQAAALSSLYPHSALSAHQGLPIVCNWVSAGNEFCGKRFTTSEELLQHLRTHTTSADAVASNFGLGLNSAYHLQALNASGGLSPNSLRRSYPTSASPGLLSANRYHPYKTSLTSPSYPSGQPLPPLGAYYPPYALYSQRLGAASVP</sequence>
<evidence type="ECO:0000313" key="9">
    <source>
        <dbReference type="Proteomes" id="UP000596742"/>
    </source>
</evidence>
<organism evidence="8 9">
    <name type="scientific">Mytilus galloprovincialis</name>
    <name type="common">Mediterranean mussel</name>
    <dbReference type="NCBI Taxonomy" id="29158"/>
    <lineage>
        <taxon>Eukaryota</taxon>
        <taxon>Metazoa</taxon>
        <taxon>Spiralia</taxon>
        <taxon>Lophotrochozoa</taxon>
        <taxon>Mollusca</taxon>
        <taxon>Bivalvia</taxon>
        <taxon>Autobranchia</taxon>
        <taxon>Pteriomorphia</taxon>
        <taxon>Mytilida</taxon>
        <taxon>Mytiloidea</taxon>
        <taxon>Mytilidae</taxon>
        <taxon>Mytilinae</taxon>
        <taxon>Mytilus</taxon>
    </lineage>
</organism>
<dbReference type="EMBL" id="UYJE01006106">
    <property type="protein sequence ID" value="VDI43004.1"/>
    <property type="molecule type" value="Genomic_DNA"/>
</dbReference>
<dbReference type="GO" id="GO:0008270">
    <property type="term" value="F:zinc ion binding"/>
    <property type="evidence" value="ECO:0007669"/>
    <property type="project" value="UniProtKB-KW"/>
</dbReference>
<comment type="caution">
    <text evidence="8">The sequence shown here is derived from an EMBL/GenBank/DDBJ whole genome shotgun (WGS) entry which is preliminary data.</text>
</comment>
<evidence type="ECO:0000256" key="6">
    <source>
        <dbReference type="SAM" id="MobiDB-lite"/>
    </source>
</evidence>
<feature type="domain" description="C2H2-type" evidence="7">
    <location>
        <begin position="383"/>
        <end position="417"/>
    </location>
</feature>
<protein>
    <recommendedName>
        <fullName evidence="7">C2H2-type domain-containing protein</fullName>
    </recommendedName>
</protein>
<evidence type="ECO:0000256" key="4">
    <source>
        <dbReference type="ARBA" id="ARBA00022833"/>
    </source>
</evidence>
<keyword evidence="4" id="KW-0862">Zinc</keyword>
<dbReference type="InterPro" id="IPR051520">
    <property type="entry name" value="Elbow/Noc_ZnFinger"/>
</dbReference>
<dbReference type="GO" id="GO:0045892">
    <property type="term" value="P:negative regulation of DNA-templated transcription"/>
    <property type="evidence" value="ECO:0007669"/>
    <property type="project" value="TreeGrafter"/>
</dbReference>
<accession>A0A8B6F3K7</accession>
<evidence type="ECO:0000256" key="3">
    <source>
        <dbReference type="ARBA" id="ARBA00022771"/>
    </source>
</evidence>
<dbReference type="PROSITE" id="PS50157">
    <property type="entry name" value="ZINC_FINGER_C2H2_2"/>
    <property type="match status" value="1"/>
</dbReference>
<feature type="compositionally biased region" description="Polar residues" evidence="6">
    <location>
        <begin position="78"/>
        <end position="87"/>
    </location>
</feature>
<keyword evidence="3 5" id="KW-0863">Zinc-finger</keyword>
<feature type="compositionally biased region" description="Polar residues" evidence="6">
    <location>
        <begin position="190"/>
        <end position="200"/>
    </location>
</feature>